<dbReference type="RefSeq" id="WP_208919369.1">
    <property type="nucleotide sequence ID" value="NZ_LT840184.1"/>
</dbReference>
<evidence type="ECO:0000313" key="2">
    <source>
        <dbReference type="Proteomes" id="UP000192940"/>
    </source>
</evidence>
<evidence type="ECO:0000313" key="1">
    <source>
        <dbReference type="EMBL" id="SMF83471.1"/>
    </source>
</evidence>
<accession>A0A1X7HBV4</accession>
<dbReference type="EMBL" id="LT840184">
    <property type="protein sequence ID" value="SMF83471.1"/>
    <property type="molecule type" value="Genomic_DNA"/>
</dbReference>
<keyword evidence="2" id="KW-1185">Reference proteome</keyword>
<proteinExistence type="predicted"/>
<dbReference type="Pfam" id="PF10957">
    <property type="entry name" value="Spore_Cse60"/>
    <property type="match status" value="1"/>
</dbReference>
<reference evidence="1 2" key="1">
    <citation type="submission" date="2017-04" db="EMBL/GenBank/DDBJ databases">
        <authorList>
            <person name="Afonso C.L."/>
            <person name="Miller P.J."/>
            <person name="Scott M.A."/>
            <person name="Spackman E."/>
            <person name="Goraichik I."/>
            <person name="Dimitrov K.M."/>
            <person name="Suarez D.L."/>
            <person name="Swayne D.E."/>
        </authorList>
    </citation>
    <scope>NUCLEOTIDE SEQUENCE [LARGE SCALE GENOMIC DNA]</scope>
    <source>
        <strain evidence="1 2">N3/975</strain>
    </source>
</reference>
<protein>
    <recommendedName>
        <fullName evidence="3">Sporulation protein Cse60</fullName>
    </recommendedName>
</protein>
<dbReference type="AlphaFoldDB" id="A0A1X7HBV4"/>
<name>A0A1X7HBV4_9BACL</name>
<evidence type="ECO:0008006" key="3">
    <source>
        <dbReference type="Google" id="ProtNLM"/>
    </source>
</evidence>
<sequence length="68" mass="7836">MIQVKEFLDRGSVTAEKKANEFLATLQDEQVIDIKYFAGYRSNRDTSEQLSSILVVYRTNDHTGMHEP</sequence>
<gene>
    <name evidence="1" type="ORF">SAMN05661091_2394</name>
</gene>
<organism evidence="1 2">
    <name type="scientific">Paenibacillus uliginis N3/975</name>
    <dbReference type="NCBI Taxonomy" id="1313296"/>
    <lineage>
        <taxon>Bacteria</taxon>
        <taxon>Bacillati</taxon>
        <taxon>Bacillota</taxon>
        <taxon>Bacilli</taxon>
        <taxon>Bacillales</taxon>
        <taxon>Paenibacillaceae</taxon>
        <taxon>Paenibacillus</taxon>
    </lineage>
</organism>
<dbReference type="InterPro" id="IPR020296">
    <property type="entry name" value="Spore_Cse60"/>
</dbReference>
<dbReference type="Proteomes" id="UP000192940">
    <property type="component" value="Chromosome I"/>
</dbReference>
<dbReference type="STRING" id="1313296.SAMN05661091_2394"/>